<dbReference type="EMBL" id="GGEC01061131">
    <property type="protein sequence ID" value="MBX41615.1"/>
    <property type="molecule type" value="Transcribed_RNA"/>
</dbReference>
<accession>A0A2P2NGL3</accession>
<protein>
    <submittedName>
        <fullName evidence="1">Uncharacterized protein</fullName>
    </submittedName>
</protein>
<sequence>MNLFWKLILLLESIYWGLFGFFREELKWKTIMGILNIPVHANKCHLAEEY</sequence>
<name>A0A2P2NGL3_RHIMU</name>
<organism evidence="1">
    <name type="scientific">Rhizophora mucronata</name>
    <name type="common">Asiatic mangrove</name>
    <dbReference type="NCBI Taxonomy" id="61149"/>
    <lineage>
        <taxon>Eukaryota</taxon>
        <taxon>Viridiplantae</taxon>
        <taxon>Streptophyta</taxon>
        <taxon>Embryophyta</taxon>
        <taxon>Tracheophyta</taxon>
        <taxon>Spermatophyta</taxon>
        <taxon>Magnoliopsida</taxon>
        <taxon>eudicotyledons</taxon>
        <taxon>Gunneridae</taxon>
        <taxon>Pentapetalae</taxon>
        <taxon>rosids</taxon>
        <taxon>fabids</taxon>
        <taxon>Malpighiales</taxon>
        <taxon>Rhizophoraceae</taxon>
        <taxon>Rhizophora</taxon>
    </lineage>
</organism>
<dbReference type="AlphaFoldDB" id="A0A2P2NGL3"/>
<evidence type="ECO:0000313" key="1">
    <source>
        <dbReference type="EMBL" id="MBX41615.1"/>
    </source>
</evidence>
<reference evidence="1" key="1">
    <citation type="submission" date="2018-02" db="EMBL/GenBank/DDBJ databases">
        <title>Rhizophora mucronata_Transcriptome.</title>
        <authorList>
            <person name="Meera S.P."/>
            <person name="Sreeshan A."/>
            <person name="Augustine A."/>
        </authorList>
    </citation>
    <scope>NUCLEOTIDE SEQUENCE</scope>
    <source>
        <tissue evidence="1">Leaf</tissue>
    </source>
</reference>
<proteinExistence type="predicted"/>